<proteinExistence type="predicted"/>
<keyword evidence="3" id="KW-1185">Reference proteome</keyword>
<protein>
    <submittedName>
        <fullName evidence="2">Uncharacterized protein</fullName>
    </submittedName>
</protein>
<feature type="region of interest" description="Disordered" evidence="1">
    <location>
        <begin position="1"/>
        <end position="24"/>
    </location>
</feature>
<sequence length="83" mass="8810">MHVDNAAVSSTDCDLEAGVASPRTIDEEPATAVDPTNIAEAAIAKQSFTLTTGYPSTSIEAATDPDVYADVRLGNRFTGKRHW</sequence>
<evidence type="ECO:0000313" key="2">
    <source>
        <dbReference type="EMBL" id="KWV47047.1"/>
    </source>
</evidence>
<organism evidence="2 3">
    <name type="scientific">Rhizobium altiplani</name>
    <dbReference type="NCBI Taxonomy" id="1864509"/>
    <lineage>
        <taxon>Bacteria</taxon>
        <taxon>Pseudomonadati</taxon>
        <taxon>Pseudomonadota</taxon>
        <taxon>Alphaproteobacteria</taxon>
        <taxon>Hyphomicrobiales</taxon>
        <taxon>Rhizobiaceae</taxon>
        <taxon>Rhizobium/Agrobacterium group</taxon>
        <taxon>Rhizobium</taxon>
    </lineage>
</organism>
<name>A0A120FI71_9HYPH</name>
<evidence type="ECO:0000313" key="3">
    <source>
        <dbReference type="Proteomes" id="UP000068164"/>
    </source>
</evidence>
<reference evidence="2 3" key="1">
    <citation type="submission" date="2015-11" db="EMBL/GenBank/DDBJ databases">
        <title>Draft Genome Sequence of the Strain BR 10423 (Rhizobium sp.) isolated from nodules of Mimosa pudica.</title>
        <authorList>
            <person name="Barauna A.C."/>
            <person name="Zilli J.E."/>
            <person name="Simoes-Araujo J.L."/>
            <person name="Reis V.M."/>
            <person name="James E.K."/>
            <person name="Reis F.B.Jr."/>
            <person name="Rouws L.F."/>
            <person name="Passos S.R."/>
            <person name="Gois S.R."/>
        </authorList>
    </citation>
    <scope>NUCLEOTIDE SEQUENCE [LARGE SCALE GENOMIC DNA]</scope>
    <source>
        <strain evidence="2 3">BR10423</strain>
    </source>
</reference>
<comment type="caution">
    <text evidence="2">The sequence shown here is derived from an EMBL/GenBank/DDBJ whole genome shotgun (WGS) entry which is preliminary data.</text>
</comment>
<dbReference type="AlphaFoldDB" id="A0A120FI71"/>
<accession>A0A120FI71</accession>
<dbReference type="Proteomes" id="UP000068164">
    <property type="component" value="Unassembled WGS sequence"/>
</dbReference>
<gene>
    <name evidence="2" type="ORF">AS026_13830</name>
</gene>
<evidence type="ECO:0000256" key="1">
    <source>
        <dbReference type="SAM" id="MobiDB-lite"/>
    </source>
</evidence>
<dbReference type="EMBL" id="LNCD01000105">
    <property type="protein sequence ID" value="KWV47047.1"/>
    <property type="molecule type" value="Genomic_DNA"/>
</dbReference>